<keyword evidence="3" id="KW-0520">NAD</keyword>
<protein>
    <submittedName>
        <fullName evidence="7">Lactate dehydrogenase</fullName>
        <ecNumber evidence="7">1.1.1.29</ecNumber>
    </submittedName>
</protein>
<dbReference type="STRING" id="1658765.Msub_13143"/>
<dbReference type="Pfam" id="PF02826">
    <property type="entry name" value="2-Hacid_dh_C"/>
    <property type="match status" value="1"/>
</dbReference>
<evidence type="ECO:0000259" key="5">
    <source>
        <dbReference type="Pfam" id="PF00389"/>
    </source>
</evidence>
<name>A0A0J7JEM2_9GAMM</name>
<dbReference type="PANTHER" id="PTHR43761:SF1">
    <property type="entry name" value="D-ISOMER SPECIFIC 2-HYDROXYACID DEHYDROGENASE CATALYTIC DOMAIN-CONTAINING PROTEIN-RELATED"/>
    <property type="match status" value="1"/>
</dbReference>
<dbReference type="RefSeq" id="WP_048496835.1">
    <property type="nucleotide sequence ID" value="NZ_LFBU01000001.1"/>
</dbReference>
<keyword evidence="8" id="KW-1185">Reference proteome</keyword>
<accession>A0A0J7JEM2</accession>
<evidence type="ECO:0000259" key="6">
    <source>
        <dbReference type="Pfam" id="PF02826"/>
    </source>
</evidence>
<dbReference type="InterPro" id="IPR006139">
    <property type="entry name" value="D-isomer_2_OHA_DH_cat_dom"/>
</dbReference>
<dbReference type="OrthoDB" id="9805416at2"/>
<dbReference type="GO" id="GO:0008465">
    <property type="term" value="F:hydroxypyruvate reductase (NADH) activity"/>
    <property type="evidence" value="ECO:0007669"/>
    <property type="project" value="UniProtKB-EC"/>
</dbReference>
<dbReference type="SUPFAM" id="SSF52283">
    <property type="entry name" value="Formate/glycerate dehydrogenase catalytic domain-like"/>
    <property type="match status" value="1"/>
</dbReference>
<dbReference type="GO" id="GO:0051287">
    <property type="term" value="F:NAD binding"/>
    <property type="evidence" value="ECO:0007669"/>
    <property type="project" value="InterPro"/>
</dbReference>
<dbReference type="InterPro" id="IPR036291">
    <property type="entry name" value="NAD(P)-bd_dom_sf"/>
</dbReference>
<dbReference type="SUPFAM" id="SSF51735">
    <property type="entry name" value="NAD(P)-binding Rossmann-fold domains"/>
    <property type="match status" value="1"/>
</dbReference>
<dbReference type="PANTHER" id="PTHR43761">
    <property type="entry name" value="D-ISOMER SPECIFIC 2-HYDROXYACID DEHYDROGENASE FAMILY PROTEIN (AFU_ORTHOLOGUE AFUA_1G13630)"/>
    <property type="match status" value="1"/>
</dbReference>
<keyword evidence="2 4" id="KW-0560">Oxidoreductase</keyword>
<sequence length="326" mass="35889">MTRIVFLDRETIGPSVNLNRPRGDHDWVCYDATAEDQVVERLQGAQVAITNKVPLRRATLEQLPDLRFITVAATGYDVIDTAACAELGITVSNVRGYAVNTVPEHTMALILALRRSLVGYRQDVMDGQWQASGQFCFFNHPIRDLRGSRIGIIGAGTLGRSVAKLAEAFGMIPLYAGRKGERVRDGSYTPFDEVLETADIITLHAPLTDTTRDLIALPEFRKMKRRPLVINTGRGGLVNEADLVTALDEGLIAGAGFDVLTQEPPADDNPLLTILDRPNVILTPHVAWASEEAMQSLWQQVVDSIEAFLGDEPVRTVVHAKRRDLV</sequence>
<comment type="caution">
    <text evidence="7">The sequence shown here is derived from an EMBL/GenBank/DDBJ whole genome shotgun (WGS) entry which is preliminary data.</text>
</comment>
<dbReference type="Pfam" id="PF00389">
    <property type="entry name" value="2-Hacid_dh"/>
    <property type="match status" value="1"/>
</dbReference>
<feature type="domain" description="D-isomer specific 2-hydroxyacid dehydrogenase catalytic" evidence="5">
    <location>
        <begin position="25"/>
        <end position="318"/>
    </location>
</feature>
<evidence type="ECO:0000256" key="1">
    <source>
        <dbReference type="ARBA" id="ARBA00005854"/>
    </source>
</evidence>
<gene>
    <name evidence="7" type="ORF">Msub_13143</name>
</gene>
<evidence type="ECO:0000256" key="2">
    <source>
        <dbReference type="ARBA" id="ARBA00023002"/>
    </source>
</evidence>
<dbReference type="InterPro" id="IPR006140">
    <property type="entry name" value="D-isomer_DH_NAD-bd"/>
</dbReference>
<dbReference type="InterPro" id="IPR050418">
    <property type="entry name" value="D-iso_2-hydroxyacid_DH_PdxB"/>
</dbReference>
<comment type="similarity">
    <text evidence="1 4">Belongs to the D-isomer specific 2-hydroxyacid dehydrogenase family.</text>
</comment>
<dbReference type="AlphaFoldDB" id="A0A0J7JEM2"/>
<evidence type="ECO:0000256" key="3">
    <source>
        <dbReference type="ARBA" id="ARBA00023027"/>
    </source>
</evidence>
<evidence type="ECO:0000256" key="4">
    <source>
        <dbReference type="RuleBase" id="RU003719"/>
    </source>
</evidence>
<dbReference type="CDD" id="cd12162">
    <property type="entry name" value="2-Hacid_dh_4"/>
    <property type="match status" value="1"/>
</dbReference>
<organism evidence="7 8">
    <name type="scientific">Marinobacter subterrani</name>
    <dbReference type="NCBI Taxonomy" id="1658765"/>
    <lineage>
        <taxon>Bacteria</taxon>
        <taxon>Pseudomonadati</taxon>
        <taxon>Pseudomonadota</taxon>
        <taxon>Gammaproteobacteria</taxon>
        <taxon>Pseudomonadales</taxon>
        <taxon>Marinobacteraceae</taxon>
        <taxon>Marinobacter</taxon>
    </lineage>
</organism>
<dbReference type="Proteomes" id="UP000036102">
    <property type="component" value="Unassembled WGS sequence"/>
</dbReference>
<reference evidence="7 8" key="1">
    <citation type="submission" date="2015-06" db="EMBL/GenBank/DDBJ databases">
        <title>Marinobacter subterrani, a genetically tractable neutrophilic iron-oxidizing strain isolated from the Soudan Iron Mine.</title>
        <authorList>
            <person name="Bonis B.M."/>
            <person name="Gralnick J.A."/>
        </authorList>
    </citation>
    <scope>NUCLEOTIDE SEQUENCE [LARGE SCALE GENOMIC DNA]</scope>
    <source>
        <strain evidence="7 8">JG233</strain>
    </source>
</reference>
<evidence type="ECO:0000313" key="8">
    <source>
        <dbReference type="Proteomes" id="UP000036102"/>
    </source>
</evidence>
<dbReference type="EC" id="1.1.1.29" evidence="7"/>
<proteinExistence type="inferred from homology"/>
<dbReference type="EMBL" id="LFBU01000001">
    <property type="protein sequence ID" value="KMQ76928.1"/>
    <property type="molecule type" value="Genomic_DNA"/>
</dbReference>
<evidence type="ECO:0000313" key="7">
    <source>
        <dbReference type="EMBL" id="KMQ76928.1"/>
    </source>
</evidence>
<feature type="domain" description="D-isomer specific 2-hydroxyacid dehydrogenase NAD-binding" evidence="6">
    <location>
        <begin position="107"/>
        <end position="287"/>
    </location>
</feature>
<dbReference type="Gene3D" id="3.40.50.720">
    <property type="entry name" value="NAD(P)-binding Rossmann-like Domain"/>
    <property type="match status" value="2"/>
</dbReference>
<dbReference type="PATRIC" id="fig|1658765.3.peg.3173"/>